<dbReference type="AlphaFoldDB" id="A0A5A7UDA5"/>
<comment type="caution">
    <text evidence="2">The sequence shown here is derived from an EMBL/GenBank/DDBJ whole genome shotgun (WGS) entry which is preliminary data.</text>
</comment>
<protein>
    <submittedName>
        <fullName evidence="2">Uncharacterized protein</fullName>
    </submittedName>
</protein>
<accession>A0A5A7UDA5</accession>
<gene>
    <name evidence="2" type="ORF">E6C27_scaffold1192G00130</name>
</gene>
<evidence type="ECO:0000256" key="1">
    <source>
        <dbReference type="SAM" id="MobiDB-lite"/>
    </source>
</evidence>
<feature type="compositionally biased region" description="Acidic residues" evidence="1">
    <location>
        <begin position="59"/>
        <end position="68"/>
    </location>
</feature>
<dbReference type="Proteomes" id="UP000321393">
    <property type="component" value="Unassembled WGS sequence"/>
</dbReference>
<sequence>MSVWHRIKHTYVENYHGKKFPCEMKRHDVILTNPEKEDSEQGEGEISCHYITILEELEIETSEEDAEDVPQSLEDGGQSTVDELKR</sequence>
<evidence type="ECO:0000313" key="2">
    <source>
        <dbReference type="EMBL" id="KAA0053190.1"/>
    </source>
</evidence>
<name>A0A5A7UDA5_CUCMM</name>
<feature type="region of interest" description="Disordered" evidence="1">
    <location>
        <begin position="59"/>
        <end position="86"/>
    </location>
</feature>
<reference evidence="2 3" key="1">
    <citation type="submission" date="2019-08" db="EMBL/GenBank/DDBJ databases">
        <title>Draft genome sequences of two oriental melons (Cucumis melo L. var makuwa).</title>
        <authorList>
            <person name="Kwon S.-Y."/>
        </authorList>
    </citation>
    <scope>NUCLEOTIDE SEQUENCE [LARGE SCALE GENOMIC DNA]</scope>
    <source>
        <strain evidence="3">cv. SW 3</strain>
        <tissue evidence="2">Leaf</tissue>
    </source>
</reference>
<dbReference type="EMBL" id="SSTE01009679">
    <property type="protein sequence ID" value="KAA0053190.1"/>
    <property type="molecule type" value="Genomic_DNA"/>
</dbReference>
<evidence type="ECO:0000313" key="3">
    <source>
        <dbReference type="Proteomes" id="UP000321393"/>
    </source>
</evidence>
<feature type="compositionally biased region" description="Polar residues" evidence="1">
    <location>
        <begin position="77"/>
        <end position="86"/>
    </location>
</feature>
<proteinExistence type="predicted"/>
<organism evidence="2 3">
    <name type="scientific">Cucumis melo var. makuwa</name>
    <name type="common">Oriental melon</name>
    <dbReference type="NCBI Taxonomy" id="1194695"/>
    <lineage>
        <taxon>Eukaryota</taxon>
        <taxon>Viridiplantae</taxon>
        <taxon>Streptophyta</taxon>
        <taxon>Embryophyta</taxon>
        <taxon>Tracheophyta</taxon>
        <taxon>Spermatophyta</taxon>
        <taxon>Magnoliopsida</taxon>
        <taxon>eudicotyledons</taxon>
        <taxon>Gunneridae</taxon>
        <taxon>Pentapetalae</taxon>
        <taxon>rosids</taxon>
        <taxon>fabids</taxon>
        <taxon>Cucurbitales</taxon>
        <taxon>Cucurbitaceae</taxon>
        <taxon>Benincaseae</taxon>
        <taxon>Cucumis</taxon>
    </lineage>
</organism>